<protein>
    <submittedName>
        <fullName evidence="1">Uncharacterized protein</fullName>
    </submittedName>
</protein>
<comment type="caution">
    <text evidence="1">The sequence shown here is derived from an EMBL/GenBank/DDBJ whole genome shotgun (WGS) entry which is preliminary data.</text>
</comment>
<sequence>MRRKAITPASVILFSLTVVLLAVTATYLSVATYVNVQAGNRLGLEASQRSKHELRLTLLPGLPPGKSPKAWLVIHEEHGVGTLVTDMILDKNGAIIHRTVGERLDEGRCIAVRLERLGLPRSIRDYDNSTLVVHAVSGAVGKAFKRTLNPDAVYPCRIDPPVRHGNFTVNIQVTLEDADGGRRPCGSCRHSVSPQPGSHMSQPHKIMNLTAAHNVTVSGSLYVFSHWEISFTPPQEQPVTFTENPLPLFVDDHYHVDAVYKKQEG</sequence>
<name>A0A7J3VT08_CALS0</name>
<dbReference type="AlphaFoldDB" id="A0A7J3VT08"/>
<evidence type="ECO:0000313" key="1">
    <source>
        <dbReference type="EMBL" id="HHM44032.1"/>
    </source>
</evidence>
<gene>
    <name evidence="1" type="ORF">ENM31_01865</name>
</gene>
<accession>A0A7J3VT08</accession>
<proteinExistence type="predicted"/>
<reference evidence="1" key="1">
    <citation type="journal article" date="2020" name="mSystems">
        <title>Genome- and Community-Level Interaction Insights into Carbon Utilization and Element Cycling Functions of Hydrothermarchaeota in Hydrothermal Sediment.</title>
        <authorList>
            <person name="Zhou Z."/>
            <person name="Liu Y."/>
            <person name="Xu W."/>
            <person name="Pan J."/>
            <person name="Luo Z.H."/>
            <person name="Li M."/>
        </authorList>
    </citation>
    <scope>NUCLEOTIDE SEQUENCE [LARGE SCALE GENOMIC DNA]</scope>
    <source>
        <strain evidence="1">SpSt-1074</strain>
    </source>
</reference>
<organism evidence="1">
    <name type="scientific">Caldiarchaeum subterraneum</name>
    <dbReference type="NCBI Taxonomy" id="311458"/>
    <lineage>
        <taxon>Archaea</taxon>
        <taxon>Nitrososphaerota</taxon>
        <taxon>Candidatus Caldarchaeales</taxon>
        <taxon>Candidatus Caldarchaeaceae</taxon>
        <taxon>Candidatus Caldarchaeum</taxon>
    </lineage>
</organism>
<dbReference type="EMBL" id="DRXH01000064">
    <property type="protein sequence ID" value="HHM44032.1"/>
    <property type="molecule type" value="Genomic_DNA"/>
</dbReference>